<dbReference type="AlphaFoldDB" id="A0A9D4B725"/>
<dbReference type="EMBL" id="JAHDVG010000465">
    <property type="protein sequence ID" value="KAH1183673.1"/>
    <property type="molecule type" value="Genomic_DNA"/>
</dbReference>
<sequence>MAIHLQIVFTDEVSGRLYIASWQHTLVLLGSEAMRCKGGPWPAWEPDTSPPLQSLLREQRVAAFPEEASCCCLGQEHHITITLPSHLQVSQPRAISPVRVGGGQGFVENACPSVGPVPELSHLFYFRSARTHPASPLLGRHRFLLGY</sequence>
<organism evidence="1 2">
    <name type="scientific">Mauremys mutica</name>
    <name type="common">yellowpond turtle</name>
    <dbReference type="NCBI Taxonomy" id="74926"/>
    <lineage>
        <taxon>Eukaryota</taxon>
        <taxon>Metazoa</taxon>
        <taxon>Chordata</taxon>
        <taxon>Craniata</taxon>
        <taxon>Vertebrata</taxon>
        <taxon>Euteleostomi</taxon>
        <taxon>Archelosauria</taxon>
        <taxon>Testudinata</taxon>
        <taxon>Testudines</taxon>
        <taxon>Cryptodira</taxon>
        <taxon>Durocryptodira</taxon>
        <taxon>Testudinoidea</taxon>
        <taxon>Geoemydidae</taxon>
        <taxon>Geoemydinae</taxon>
        <taxon>Mauremys</taxon>
    </lineage>
</organism>
<dbReference type="Proteomes" id="UP000827986">
    <property type="component" value="Unassembled WGS sequence"/>
</dbReference>
<protein>
    <submittedName>
        <fullName evidence="1">Uncharacterized protein</fullName>
    </submittedName>
</protein>
<keyword evidence="2" id="KW-1185">Reference proteome</keyword>
<evidence type="ECO:0000313" key="2">
    <source>
        <dbReference type="Proteomes" id="UP000827986"/>
    </source>
</evidence>
<reference evidence="1" key="1">
    <citation type="submission" date="2021-09" db="EMBL/GenBank/DDBJ databases">
        <title>The genome of Mauremys mutica provides insights into the evolution of semi-aquatic lifestyle.</title>
        <authorList>
            <person name="Gong S."/>
            <person name="Gao Y."/>
        </authorList>
    </citation>
    <scope>NUCLEOTIDE SEQUENCE</scope>
    <source>
        <strain evidence="1">MM-2020</strain>
        <tissue evidence="1">Muscle</tissue>
    </source>
</reference>
<name>A0A9D4B725_9SAUR</name>
<evidence type="ECO:0000313" key="1">
    <source>
        <dbReference type="EMBL" id="KAH1183673.1"/>
    </source>
</evidence>
<proteinExistence type="predicted"/>
<comment type="caution">
    <text evidence="1">The sequence shown here is derived from an EMBL/GenBank/DDBJ whole genome shotgun (WGS) entry which is preliminary data.</text>
</comment>
<accession>A0A9D4B725</accession>
<gene>
    <name evidence="1" type="ORF">KIL84_014289</name>
</gene>